<keyword evidence="2" id="KW-1185">Reference proteome</keyword>
<evidence type="ECO:0000313" key="1">
    <source>
        <dbReference type="EnsemblPlants" id="Solyc03g095700.1.1.1"/>
    </source>
</evidence>
<evidence type="ECO:0000313" key="2">
    <source>
        <dbReference type="Proteomes" id="UP000004994"/>
    </source>
</evidence>
<accession>A0A3Q7FP94</accession>
<dbReference type="PANTHER" id="PTHR37758">
    <property type="entry name" value="OS03G0334300 PROTEIN"/>
    <property type="match status" value="1"/>
</dbReference>
<protein>
    <submittedName>
        <fullName evidence="1">Uncharacterized protein</fullName>
    </submittedName>
</protein>
<dbReference type="Gramene" id="Solyc03g095700.1.1">
    <property type="protein sequence ID" value="Solyc03g095700.1.1.1"/>
    <property type="gene ID" value="Solyc03g095700.1"/>
</dbReference>
<dbReference type="PANTHER" id="PTHR37758:SF1">
    <property type="entry name" value="OS03G0334300 PROTEIN"/>
    <property type="match status" value="1"/>
</dbReference>
<reference evidence="1" key="2">
    <citation type="submission" date="2019-01" db="UniProtKB">
        <authorList>
            <consortium name="EnsemblPlants"/>
        </authorList>
    </citation>
    <scope>IDENTIFICATION</scope>
    <source>
        <strain evidence="1">cv. Heinz 1706</strain>
    </source>
</reference>
<dbReference type="Proteomes" id="UP000004994">
    <property type="component" value="Chromosome 3"/>
</dbReference>
<dbReference type="OrthoDB" id="1576084at2759"/>
<dbReference type="PaxDb" id="4081-Solyc03g095700.1.1"/>
<dbReference type="EnsemblPlants" id="Solyc03g095700.1.1">
    <property type="protein sequence ID" value="Solyc03g095700.1.1.1"/>
    <property type="gene ID" value="Solyc03g095700.1"/>
</dbReference>
<sequence>MASFVPQFLIPNSDISATPRYYNLQIPSGYGNNAYRIRQPFSSNEKKERYLLWSKCGKGDSIEKRLEEQIDNLGRMSGKCKEGMGGMVELLECLEREAIMGDDEGKAPMDYNRRAQIFDKSSKVFQALKKTAEKTTTTSND</sequence>
<organism evidence="1">
    <name type="scientific">Solanum lycopersicum</name>
    <name type="common">Tomato</name>
    <name type="synonym">Lycopersicon esculentum</name>
    <dbReference type="NCBI Taxonomy" id="4081"/>
    <lineage>
        <taxon>Eukaryota</taxon>
        <taxon>Viridiplantae</taxon>
        <taxon>Streptophyta</taxon>
        <taxon>Embryophyta</taxon>
        <taxon>Tracheophyta</taxon>
        <taxon>Spermatophyta</taxon>
        <taxon>Magnoliopsida</taxon>
        <taxon>eudicotyledons</taxon>
        <taxon>Gunneridae</taxon>
        <taxon>Pentapetalae</taxon>
        <taxon>asterids</taxon>
        <taxon>lamiids</taxon>
        <taxon>Solanales</taxon>
        <taxon>Solanaceae</taxon>
        <taxon>Solanoideae</taxon>
        <taxon>Solaneae</taxon>
        <taxon>Solanum</taxon>
        <taxon>Solanum subgen. Lycopersicon</taxon>
    </lineage>
</organism>
<reference evidence="1" key="1">
    <citation type="journal article" date="2012" name="Nature">
        <title>The tomato genome sequence provides insights into fleshy fruit evolution.</title>
        <authorList>
            <consortium name="Tomato Genome Consortium"/>
        </authorList>
    </citation>
    <scope>NUCLEOTIDE SEQUENCE [LARGE SCALE GENOMIC DNA]</scope>
    <source>
        <strain evidence="1">cv. Heinz 1706</strain>
    </source>
</reference>
<dbReference type="InParanoid" id="A0A3Q7FP94"/>
<dbReference type="OMA" id="KAPMDYN"/>
<dbReference type="AlphaFoldDB" id="A0A3Q7FP94"/>
<name>A0A3Q7FP94_SOLLC</name>
<proteinExistence type="predicted"/>
<gene>
    <name evidence="1" type="primary">LOC104646455</name>
</gene>
<dbReference type="GO" id="GO:0009507">
    <property type="term" value="C:chloroplast"/>
    <property type="evidence" value="ECO:0000318"/>
    <property type="project" value="GO_Central"/>
</dbReference>